<evidence type="ECO:0000259" key="9">
    <source>
        <dbReference type="PROSITE" id="PS50109"/>
    </source>
</evidence>
<evidence type="ECO:0000256" key="7">
    <source>
        <dbReference type="ARBA" id="ARBA00023136"/>
    </source>
</evidence>
<keyword evidence="6" id="KW-0902">Two-component regulatory system</keyword>
<dbReference type="SUPFAM" id="SSF47384">
    <property type="entry name" value="Homodimeric domain of signal transducing histidine kinase"/>
    <property type="match status" value="1"/>
</dbReference>
<dbReference type="PROSITE" id="PS50109">
    <property type="entry name" value="HIS_KIN"/>
    <property type="match status" value="1"/>
</dbReference>
<feature type="domain" description="Histidine kinase" evidence="9">
    <location>
        <begin position="302"/>
        <end position="519"/>
    </location>
</feature>
<keyword evidence="4" id="KW-0808">Transferase</keyword>
<comment type="catalytic activity">
    <reaction evidence="1">
        <text>ATP + protein L-histidine = ADP + protein N-phospho-L-histidine.</text>
        <dbReference type="EC" id="2.7.13.3"/>
    </reaction>
</comment>
<proteinExistence type="predicted"/>
<evidence type="ECO:0000256" key="2">
    <source>
        <dbReference type="ARBA" id="ARBA00012438"/>
    </source>
</evidence>
<evidence type="ECO:0000256" key="6">
    <source>
        <dbReference type="ARBA" id="ARBA00023012"/>
    </source>
</evidence>
<accession>A0AAE4ZBG0</accession>
<dbReference type="InterPro" id="IPR005467">
    <property type="entry name" value="His_kinase_dom"/>
</dbReference>
<dbReference type="Pfam" id="PF00512">
    <property type="entry name" value="HisKA"/>
    <property type="match status" value="1"/>
</dbReference>
<dbReference type="CDD" id="cd00082">
    <property type="entry name" value="HisKA"/>
    <property type="match status" value="1"/>
</dbReference>
<reference evidence="10 11" key="1">
    <citation type="submission" date="2020-01" db="EMBL/GenBank/DDBJ databases">
        <title>Genomes assembled from Gulf of Kutch pelagic sediment metagenomes.</title>
        <authorList>
            <person name="Chandrashekar M."/>
            <person name="Mahajan M.S."/>
            <person name="Dave K.J."/>
            <person name="Vatsa P."/>
            <person name="Nathani N.M."/>
        </authorList>
    </citation>
    <scope>NUCLEOTIDE SEQUENCE [LARGE SCALE GENOMIC DNA]</scope>
    <source>
        <strain evidence="10">KS3-K002</strain>
    </source>
</reference>
<dbReference type="SUPFAM" id="SSF55874">
    <property type="entry name" value="ATPase domain of HSP90 chaperone/DNA topoisomerase II/histidine kinase"/>
    <property type="match status" value="1"/>
</dbReference>
<dbReference type="Proteomes" id="UP000702544">
    <property type="component" value="Unassembled WGS sequence"/>
</dbReference>
<dbReference type="GO" id="GO:0000155">
    <property type="term" value="F:phosphorelay sensor kinase activity"/>
    <property type="evidence" value="ECO:0007669"/>
    <property type="project" value="InterPro"/>
</dbReference>
<dbReference type="SMART" id="SM00388">
    <property type="entry name" value="HisKA"/>
    <property type="match status" value="1"/>
</dbReference>
<sequence length="530" mass="58074">MKHHLQRESQGARARFVVFVLLVTLVLAGILAYEAQKAARSHRAAATSALRDHAAFVAWQFADHAQSKFDHKIVTPGLLHVLSPAEGKTPPGFIRYTFRLDLNRGELAVRGGEPPATVMDWARDTLAVLSRSFDPEWDHAVVAGAPEGATHLLVYVVEFERAGTPAAARGFGVELREVPEAFGYAFEYPLLPPSLTGGGDNSDYLSVRVLGAADDVLYQTEPQYRSEFTSREYLSDQHGHLAVEVALRAEIVDALIIGGLPRSRLPVLAGLLLLAAGLVAAAIYLLRREVELARMRAEFVSNVSHELRTPLAQIRMFAETLLLGRVRSDSERDRGLRIIDQEARRLSHLVGNILLFSRAERNGMRLNVETTELPLQVAEVLDAFRPLAAAREVEVIADVAADIVAEVDRSAFRQILLNLLDNAVKYGPEGQEVSVGLQRTDGLVRLWVDDQGPGVPREDRDKVFRAFSRLDRERENAVAGTGIGLSVVRALTLQHGGRVWVEAAPGGGARFVVELPETASAVMNGQRDGE</sequence>
<dbReference type="EMBL" id="JAACAK010000036">
    <property type="protein sequence ID" value="NIR74410.1"/>
    <property type="molecule type" value="Genomic_DNA"/>
</dbReference>
<dbReference type="CDD" id="cd00075">
    <property type="entry name" value="HATPase"/>
    <property type="match status" value="1"/>
</dbReference>
<dbReference type="SMART" id="SM00387">
    <property type="entry name" value="HATPase_c"/>
    <property type="match status" value="1"/>
</dbReference>
<dbReference type="FunFam" id="3.30.565.10:FF:000006">
    <property type="entry name" value="Sensor histidine kinase WalK"/>
    <property type="match status" value="1"/>
</dbReference>
<dbReference type="InterPro" id="IPR004358">
    <property type="entry name" value="Sig_transdc_His_kin-like_C"/>
</dbReference>
<name>A0AAE4ZBG0_9BACT</name>
<dbReference type="EC" id="2.7.13.3" evidence="2"/>
<dbReference type="InterPro" id="IPR003594">
    <property type="entry name" value="HATPase_dom"/>
</dbReference>
<evidence type="ECO:0000256" key="3">
    <source>
        <dbReference type="ARBA" id="ARBA00022553"/>
    </source>
</evidence>
<keyword evidence="3" id="KW-0597">Phosphoprotein</keyword>
<dbReference type="Pfam" id="PF02518">
    <property type="entry name" value="HATPase_c"/>
    <property type="match status" value="1"/>
</dbReference>
<dbReference type="FunFam" id="1.10.287.130:FF:000001">
    <property type="entry name" value="Two-component sensor histidine kinase"/>
    <property type="match status" value="1"/>
</dbReference>
<evidence type="ECO:0000256" key="5">
    <source>
        <dbReference type="ARBA" id="ARBA00022777"/>
    </source>
</evidence>
<dbReference type="InterPro" id="IPR003661">
    <property type="entry name" value="HisK_dim/P_dom"/>
</dbReference>
<evidence type="ECO:0000256" key="8">
    <source>
        <dbReference type="SAM" id="Phobius"/>
    </source>
</evidence>
<evidence type="ECO:0000256" key="4">
    <source>
        <dbReference type="ARBA" id="ARBA00022679"/>
    </source>
</evidence>
<protein>
    <recommendedName>
        <fullName evidence="2">histidine kinase</fullName>
        <ecNumber evidence="2">2.7.13.3</ecNumber>
    </recommendedName>
</protein>
<dbReference type="InterPro" id="IPR036890">
    <property type="entry name" value="HATPase_C_sf"/>
</dbReference>
<dbReference type="AlphaFoldDB" id="A0AAE4ZBG0"/>
<gene>
    <name evidence="10" type="ORF">GWO12_04760</name>
</gene>
<dbReference type="Gene3D" id="1.10.287.130">
    <property type="match status" value="1"/>
</dbReference>
<evidence type="ECO:0000313" key="11">
    <source>
        <dbReference type="Proteomes" id="UP000702544"/>
    </source>
</evidence>
<feature type="transmembrane region" description="Helical" evidence="8">
    <location>
        <begin position="265"/>
        <end position="286"/>
    </location>
</feature>
<keyword evidence="7 8" id="KW-0472">Membrane</keyword>
<dbReference type="InterPro" id="IPR036097">
    <property type="entry name" value="HisK_dim/P_sf"/>
</dbReference>
<evidence type="ECO:0000256" key="1">
    <source>
        <dbReference type="ARBA" id="ARBA00000085"/>
    </source>
</evidence>
<keyword evidence="8" id="KW-1133">Transmembrane helix</keyword>
<organism evidence="10 11">
    <name type="scientific">Candidatus Kutchimonas denitrificans</name>
    <dbReference type="NCBI Taxonomy" id="3056748"/>
    <lineage>
        <taxon>Bacteria</taxon>
        <taxon>Pseudomonadati</taxon>
        <taxon>Gemmatimonadota</taxon>
        <taxon>Gemmatimonadia</taxon>
        <taxon>Candidatus Palauibacterales</taxon>
        <taxon>Candidatus Palauibacteraceae</taxon>
        <taxon>Candidatus Kutchimonas</taxon>
    </lineage>
</organism>
<keyword evidence="8" id="KW-0812">Transmembrane</keyword>
<comment type="caution">
    <text evidence="10">The sequence shown here is derived from an EMBL/GenBank/DDBJ whole genome shotgun (WGS) entry which is preliminary data.</text>
</comment>
<dbReference type="PANTHER" id="PTHR43547">
    <property type="entry name" value="TWO-COMPONENT HISTIDINE KINASE"/>
    <property type="match status" value="1"/>
</dbReference>
<dbReference type="PRINTS" id="PR00344">
    <property type="entry name" value="BCTRLSENSOR"/>
</dbReference>
<dbReference type="Gene3D" id="3.30.565.10">
    <property type="entry name" value="Histidine kinase-like ATPase, C-terminal domain"/>
    <property type="match status" value="1"/>
</dbReference>
<keyword evidence="5 10" id="KW-0418">Kinase</keyword>
<evidence type="ECO:0000313" key="10">
    <source>
        <dbReference type="EMBL" id="NIR74410.1"/>
    </source>
</evidence>
<dbReference type="PANTHER" id="PTHR43547:SF2">
    <property type="entry name" value="HYBRID SIGNAL TRANSDUCTION HISTIDINE KINASE C"/>
    <property type="match status" value="1"/>
</dbReference>